<gene>
    <name evidence="2" type="ORF">VNI00_012623</name>
</gene>
<accession>A0AAW0C4S6</accession>
<comment type="caution">
    <text evidence="2">The sequence shown here is derived from an EMBL/GenBank/DDBJ whole genome shotgun (WGS) entry which is preliminary data.</text>
</comment>
<dbReference type="Proteomes" id="UP001383192">
    <property type="component" value="Unassembled WGS sequence"/>
</dbReference>
<reference evidence="2 3" key="1">
    <citation type="submission" date="2024-01" db="EMBL/GenBank/DDBJ databases">
        <title>A draft genome for a cacao thread blight-causing isolate of Paramarasmius palmivorus.</title>
        <authorList>
            <person name="Baruah I.K."/>
            <person name="Bukari Y."/>
            <person name="Amoako-Attah I."/>
            <person name="Meinhardt L.W."/>
            <person name="Bailey B.A."/>
            <person name="Cohen S.P."/>
        </authorList>
    </citation>
    <scope>NUCLEOTIDE SEQUENCE [LARGE SCALE GENOMIC DNA]</scope>
    <source>
        <strain evidence="2 3">GH-12</strain>
    </source>
</reference>
<evidence type="ECO:0000313" key="2">
    <source>
        <dbReference type="EMBL" id="KAK7033624.1"/>
    </source>
</evidence>
<name>A0AAW0C4S6_9AGAR</name>
<dbReference type="Gene3D" id="3.10.580.10">
    <property type="entry name" value="CBS-domain"/>
    <property type="match status" value="1"/>
</dbReference>
<sequence length="148" mass="16248">MTATAKAVDITPATASSSSIVEDLQLPSAFASSQPEPHESSSYTTFHVSHSVPDNKHRKPLGYVQVSKLKELWEAGQADPTSPVSAHITKFKRSNKHPYTLITPLTPLAELEVFLKQNMFALVTDASRKFVLAVATLQDLENFVTRRG</sequence>
<keyword evidence="3" id="KW-1185">Reference proteome</keyword>
<dbReference type="EMBL" id="JAYKXP010000060">
    <property type="protein sequence ID" value="KAK7033624.1"/>
    <property type="molecule type" value="Genomic_DNA"/>
</dbReference>
<dbReference type="PANTHER" id="PTHR42115:SF1">
    <property type="entry name" value="BETA-SYNTHASE (BETA-THIONASE), PUTATIVE (AFU_ORTHOLOGUE AFUA_3G08420)-RELATED"/>
    <property type="match status" value="1"/>
</dbReference>
<dbReference type="PANTHER" id="PTHR42115">
    <property type="entry name" value="BETA-SYNTHASE (BETA-THIONASE), PUTATIVE (AFU_ORTHOLOGUE AFUA_3G08420)-RELATED"/>
    <property type="match status" value="1"/>
</dbReference>
<evidence type="ECO:0008006" key="4">
    <source>
        <dbReference type="Google" id="ProtNLM"/>
    </source>
</evidence>
<feature type="compositionally biased region" description="Polar residues" evidence="1">
    <location>
        <begin position="30"/>
        <end position="48"/>
    </location>
</feature>
<proteinExistence type="predicted"/>
<evidence type="ECO:0000313" key="3">
    <source>
        <dbReference type="Proteomes" id="UP001383192"/>
    </source>
</evidence>
<evidence type="ECO:0000256" key="1">
    <source>
        <dbReference type="SAM" id="MobiDB-lite"/>
    </source>
</evidence>
<feature type="region of interest" description="Disordered" evidence="1">
    <location>
        <begin position="30"/>
        <end position="54"/>
    </location>
</feature>
<organism evidence="2 3">
    <name type="scientific">Paramarasmius palmivorus</name>
    <dbReference type="NCBI Taxonomy" id="297713"/>
    <lineage>
        <taxon>Eukaryota</taxon>
        <taxon>Fungi</taxon>
        <taxon>Dikarya</taxon>
        <taxon>Basidiomycota</taxon>
        <taxon>Agaricomycotina</taxon>
        <taxon>Agaricomycetes</taxon>
        <taxon>Agaricomycetidae</taxon>
        <taxon>Agaricales</taxon>
        <taxon>Marasmiineae</taxon>
        <taxon>Marasmiaceae</taxon>
        <taxon>Paramarasmius</taxon>
    </lineage>
</organism>
<dbReference type="InterPro" id="IPR046342">
    <property type="entry name" value="CBS_dom_sf"/>
</dbReference>
<dbReference type="AlphaFoldDB" id="A0AAW0C4S6"/>
<protein>
    <recommendedName>
        <fullName evidence="4">Cystathionine beta-synthase</fullName>
    </recommendedName>
</protein>